<keyword evidence="6 10" id="KW-0407">Ion channel</keyword>
<comment type="subcellular location">
    <subcellularLocation>
        <location evidence="1 10">Cell membrane</location>
        <topology evidence="1 10">Multi-pass membrane protein</topology>
    </subcellularLocation>
</comment>
<dbReference type="HAMAP" id="MF_00454">
    <property type="entry name" value="FluC"/>
    <property type="match status" value="1"/>
</dbReference>
<keyword evidence="10" id="KW-0813">Transport</keyword>
<evidence type="ECO:0000256" key="6">
    <source>
        <dbReference type="ARBA" id="ARBA00023303"/>
    </source>
</evidence>
<protein>
    <recommendedName>
        <fullName evidence="10">Fluoride-specific ion channel FluC</fullName>
    </recommendedName>
</protein>
<accession>A0A0R2KKA8</accession>
<dbReference type="EMBL" id="JQBZ01000008">
    <property type="protein sequence ID" value="KRN89808.1"/>
    <property type="molecule type" value="Genomic_DNA"/>
</dbReference>
<evidence type="ECO:0000313" key="11">
    <source>
        <dbReference type="EMBL" id="KRN89808.1"/>
    </source>
</evidence>
<evidence type="ECO:0000313" key="12">
    <source>
        <dbReference type="Proteomes" id="UP000051500"/>
    </source>
</evidence>
<evidence type="ECO:0000256" key="7">
    <source>
        <dbReference type="ARBA" id="ARBA00035120"/>
    </source>
</evidence>
<evidence type="ECO:0000256" key="3">
    <source>
        <dbReference type="ARBA" id="ARBA00022692"/>
    </source>
</evidence>
<comment type="similarity">
    <text evidence="7 10">Belongs to the fluoride channel Fluc/FEX (TC 1.A.43) family.</text>
</comment>
<organism evidence="11 12">
    <name type="scientific">Ligilactobacillus ceti DSM 22408</name>
    <dbReference type="NCBI Taxonomy" id="1122146"/>
    <lineage>
        <taxon>Bacteria</taxon>
        <taxon>Bacillati</taxon>
        <taxon>Bacillota</taxon>
        <taxon>Bacilli</taxon>
        <taxon>Lactobacillales</taxon>
        <taxon>Lactobacillaceae</taxon>
        <taxon>Ligilactobacillus</taxon>
    </lineage>
</organism>
<gene>
    <name evidence="10" type="primary">fluC</name>
    <name evidence="10" type="synonym">crcB</name>
    <name evidence="11" type="ORF">IV53_GL001135</name>
</gene>
<dbReference type="eggNOG" id="COG0239">
    <property type="taxonomic scope" value="Bacteria"/>
</dbReference>
<keyword evidence="4 10" id="KW-1133">Transmembrane helix</keyword>
<dbReference type="GO" id="GO:0140114">
    <property type="term" value="P:cellular detoxification of fluoride"/>
    <property type="evidence" value="ECO:0007669"/>
    <property type="project" value="UniProtKB-UniRule"/>
</dbReference>
<dbReference type="RefSeq" id="WP_027106675.1">
    <property type="nucleotide sequence ID" value="NZ_AUHP01000016.1"/>
</dbReference>
<feature type="binding site" evidence="10">
    <location>
        <position position="76"/>
    </location>
    <ligand>
        <name>Na(+)</name>
        <dbReference type="ChEBI" id="CHEBI:29101"/>
        <note>structural</note>
    </ligand>
</feature>
<dbReference type="Pfam" id="PF02537">
    <property type="entry name" value="CRCB"/>
    <property type="match status" value="1"/>
</dbReference>
<keyword evidence="5 10" id="KW-0472">Membrane</keyword>
<dbReference type="GO" id="GO:0005886">
    <property type="term" value="C:plasma membrane"/>
    <property type="evidence" value="ECO:0007669"/>
    <property type="project" value="UniProtKB-SubCell"/>
</dbReference>
<proteinExistence type="inferred from homology"/>
<comment type="function">
    <text evidence="9 10">Fluoride-specific ion channel. Important for reducing fluoride concentration in the cell, thus reducing its toxicity.</text>
</comment>
<evidence type="ECO:0000256" key="5">
    <source>
        <dbReference type="ARBA" id="ARBA00023136"/>
    </source>
</evidence>
<evidence type="ECO:0000256" key="2">
    <source>
        <dbReference type="ARBA" id="ARBA00022475"/>
    </source>
</evidence>
<sequence>MWQQRLKDVLSVALFAFFGGICRYLLGAWMDSTGTIIVNIVGSFVLAFITYYATEVQDFSEWITVGVGTGFIGAFTTFSTFSMDFWKLYHQSVNYAVLYLGISMIGAFLAVIAGMMCGIAVANRGGKR</sequence>
<dbReference type="GO" id="GO:0046872">
    <property type="term" value="F:metal ion binding"/>
    <property type="evidence" value="ECO:0007669"/>
    <property type="project" value="UniProtKB-KW"/>
</dbReference>
<dbReference type="STRING" id="1122146.IV53_GL001135"/>
<evidence type="ECO:0000256" key="10">
    <source>
        <dbReference type="HAMAP-Rule" id="MF_00454"/>
    </source>
</evidence>
<keyword evidence="2 10" id="KW-1003">Cell membrane</keyword>
<dbReference type="PANTHER" id="PTHR28259">
    <property type="entry name" value="FLUORIDE EXPORT PROTEIN 1-RELATED"/>
    <property type="match status" value="1"/>
</dbReference>
<evidence type="ECO:0000256" key="1">
    <source>
        <dbReference type="ARBA" id="ARBA00004651"/>
    </source>
</evidence>
<comment type="activity regulation">
    <text evidence="10">Na(+) is not transported, but it plays an essential structural role and its presence is essential for fluoride channel function.</text>
</comment>
<feature type="transmembrane region" description="Helical" evidence="10">
    <location>
        <begin position="36"/>
        <end position="53"/>
    </location>
</feature>
<dbReference type="AlphaFoldDB" id="A0A0R2KKA8"/>
<name>A0A0R2KKA8_9LACO</name>
<keyword evidence="3 10" id="KW-0812">Transmembrane</keyword>
<evidence type="ECO:0000256" key="8">
    <source>
        <dbReference type="ARBA" id="ARBA00035585"/>
    </source>
</evidence>
<keyword evidence="10" id="KW-0406">Ion transport</keyword>
<comment type="caution">
    <text evidence="11">The sequence shown here is derived from an EMBL/GenBank/DDBJ whole genome shotgun (WGS) entry which is preliminary data.</text>
</comment>
<dbReference type="Proteomes" id="UP000051500">
    <property type="component" value="Unassembled WGS sequence"/>
</dbReference>
<evidence type="ECO:0000256" key="9">
    <source>
        <dbReference type="ARBA" id="ARBA00049940"/>
    </source>
</evidence>
<dbReference type="PATRIC" id="fig|1122146.4.peg.1172"/>
<feature type="transmembrane region" description="Helical" evidence="10">
    <location>
        <begin position="12"/>
        <end position="30"/>
    </location>
</feature>
<dbReference type="OrthoDB" id="9799631at2"/>
<keyword evidence="10" id="KW-0479">Metal-binding</keyword>
<keyword evidence="12" id="KW-1185">Reference proteome</keyword>
<dbReference type="PANTHER" id="PTHR28259:SF1">
    <property type="entry name" value="FLUORIDE EXPORT PROTEIN 1-RELATED"/>
    <property type="match status" value="1"/>
</dbReference>
<feature type="transmembrane region" description="Helical" evidence="10">
    <location>
        <begin position="95"/>
        <end position="122"/>
    </location>
</feature>
<evidence type="ECO:0000256" key="4">
    <source>
        <dbReference type="ARBA" id="ARBA00022989"/>
    </source>
</evidence>
<feature type="transmembrane region" description="Helical" evidence="10">
    <location>
        <begin position="62"/>
        <end position="83"/>
    </location>
</feature>
<dbReference type="InterPro" id="IPR003691">
    <property type="entry name" value="FluC"/>
</dbReference>
<feature type="binding site" evidence="10">
    <location>
        <position position="73"/>
    </location>
    <ligand>
        <name>Na(+)</name>
        <dbReference type="ChEBI" id="CHEBI:29101"/>
        <note>structural</note>
    </ligand>
</feature>
<keyword evidence="10" id="KW-0915">Sodium</keyword>
<dbReference type="GO" id="GO:0062054">
    <property type="term" value="F:fluoride channel activity"/>
    <property type="evidence" value="ECO:0007669"/>
    <property type="project" value="UniProtKB-UniRule"/>
</dbReference>
<reference evidence="11 12" key="1">
    <citation type="journal article" date="2015" name="Genome Announc.">
        <title>Expanding the biotechnology potential of lactobacilli through comparative genomics of 213 strains and associated genera.</title>
        <authorList>
            <person name="Sun Z."/>
            <person name="Harris H.M."/>
            <person name="McCann A."/>
            <person name="Guo C."/>
            <person name="Argimon S."/>
            <person name="Zhang W."/>
            <person name="Yang X."/>
            <person name="Jeffery I.B."/>
            <person name="Cooney J.C."/>
            <person name="Kagawa T.F."/>
            <person name="Liu W."/>
            <person name="Song Y."/>
            <person name="Salvetti E."/>
            <person name="Wrobel A."/>
            <person name="Rasinkangas P."/>
            <person name="Parkhill J."/>
            <person name="Rea M.C."/>
            <person name="O'Sullivan O."/>
            <person name="Ritari J."/>
            <person name="Douillard F.P."/>
            <person name="Paul Ross R."/>
            <person name="Yang R."/>
            <person name="Briner A.E."/>
            <person name="Felis G.E."/>
            <person name="de Vos W.M."/>
            <person name="Barrangou R."/>
            <person name="Klaenhammer T.R."/>
            <person name="Caufield P.W."/>
            <person name="Cui Y."/>
            <person name="Zhang H."/>
            <person name="O'Toole P.W."/>
        </authorList>
    </citation>
    <scope>NUCLEOTIDE SEQUENCE [LARGE SCALE GENOMIC DNA]</scope>
    <source>
        <strain evidence="11 12">DSM 22408</strain>
    </source>
</reference>
<comment type="catalytic activity">
    <reaction evidence="8">
        <text>fluoride(in) = fluoride(out)</text>
        <dbReference type="Rhea" id="RHEA:76159"/>
        <dbReference type="ChEBI" id="CHEBI:17051"/>
    </reaction>
    <physiologicalReaction direction="left-to-right" evidence="8">
        <dbReference type="Rhea" id="RHEA:76160"/>
    </physiologicalReaction>
</comment>